<name>A0A9P7MDM1_9HYPO</name>
<feature type="compositionally biased region" description="Basic and acidic residues" evidence="1">
    <location>
        <begin position="265"/>
        <end position="283"/>
    </location>
</feature>
<evidence type="ECO:0000313" key="5">
    <source>
        <dbReference type="Proteomes" id="UP000706124"/>
    </source>
</evidence>
<feature type="compositionally biased region" description="Low complexity" evidence="1">
    <location>
        <begin position="149"/>
        <end position="189"/>
    </location>
</feature>
<keyword evidence="2" id="KW-0812">Transmembrane</keyword>
<feature type="signal peptide" evidence="3">
    <location>
        <begin position="1"/>
        <end position="22"/>
    </location>
</feature>
<feature type="region of interest" description="Disordered" evidence="1">
    <location>
        <begin position="97"/>
        <end position="189"/>
    </location>
</feature>
<comment type="caution">
    <text evidence="4">The sequence shown here is derived from an EMBL/GenBank/DDBJ whole genome shotgun (WGS) entry which is preliminary data.</text>
</comment>
<gene>
    <name evidence="4" type="ORF">E4U60_000525</name>
</gene>
<protein>
    <recommendedName>
        <fullName evidence="6">Extracellular membrane protein CFEM domain-containing protein</fullName>
    </recommendedName>
</protein>
<feature type="region of interest" description="Disordered" evidence="1">
    <location>
        <begin position="254"/>
        <end position="283"/>
    </location>
</feature>
<keyword evidence="2" id="KW-0472">Membrane</keyword>
<keyword evidence="3" id="KW-0732">Signal</keyword>
<evidence type="ECO:0000256" key="1">
    <source>
        <dbReference type="SAM" id="MobiDB-lite"/>
    </source>
</evidence>
<dbReference type="OrthoDB" id="4778251at2759"/>
<proteinExistence type="predicted"/>
<evidence type="ECO:0000313" key="4">
    <source>
        <dbReference type="EMBL" id="KAG5940385.1"/>
    </source>
</evidence>
<evidence type="ECO:0008006" key="6">
    <source>
        <dbReference type="Google" id="ProtNLM"/>
    </source>
</evidence>
<sequence length="306" mass="30804">MGRFLPLFLSLIGTFHVVGVFGDSSAECIGRCAGQVRGKFKDLQCADANAAPCLCANPTFPRAILECSQSCGATMDLVANYLSSDFCKAQPLAKPNASAAASPPASSTPSPTTAPATSAAPAASSTSPAETTPSTSPTSTPTPTPTPTLTPSSTSSQVESTTSVPPEASSSVSVVTTASQSSAPSSTTEAVPAATSSAAAAAASPSTGLSHAAVAGIGVGIGAAVLGLAGVVICALMKGRNKKPGRNADRVAISKPMPAAGRSYPNREDQYRGGRDGSFEKYGPDIEMTANRYEDMVPRTQPRTMV</sequence>
<keyword evidence="5" id="KW-1185">Reference proteome</keyword>
<evidence type="ECO:0000256" key="3">
    <source>
        <dbReference type="SAM" id="SignalP"/>
    </source>
</evidence>
<dbReference type="AlphaFoldDB" id="A0A9P7MDM1"/>
<keyword evidence="2" id="KW-1133">Transmembrane helix</keyword>
<dbReference type="EMBL" id="SRPO01000115">
    <property type="protein sequence ID" value="KAG5940385.1"/>
    <property type="molecule type" value="Genomic_DNA"/>
</dbReference>
<reference evidence="4 5" key="1">
    <citation type="journal article" date="2020" name="bioRxiv">
        <title>Whole genome comparisons of ergot fungi reveals the divergence and evolution of species within the genus Claviceps are the result of varying mechanisms driving genome evolution and host range expansion.</title>
        <authorList>
            <person name="Wyka S.A."/>
            <person name="Mondo S.J."/>
            <person name="Liu M."/>
            <person name="Dettman J."/>
            <person name="Nalam V."/>
            <person name="Broders K.D."/>
        </authorList>
    </citation>
    <scope>NUCLEOTIDE SEQUENCE [LARGE SCALE GENOMIC DNA]</scope>
    <source>
        <strain evidence="4 5">CCC 1485</strain>
    </source>
</reference>
<dbReference type="Proteomes" id="UP000706124">
    <property type="component" value="Unassembled WGS sequence"/>
</dbReference>
<feature type="chain" id="PRO_5040439791" description="Extracellular membrane protein CFEM domain-containing protein" evidence="3">
    <location>
        <begin position="23"/>
        <end position="306"/>
    </location>
</feature>
<feature type="compositionally biased region" description="Low complexity" evidence="1">
    <location>
        <begin position="97"/>
        <end position="139"/>
    </location>
</feature>
<feature type="transmembrane region" description="Helical" evidence="2">
    <location>
        <begin position="212"/>
        <end position="236"/>
    </location>
</feature>
<organism evidence="4 5">
    <name type="scientific">Claviceps pazoutovae</name>
    <dbReference type="NCBI Taxonomy" id="1649127"/>
    <lineage>
        <taxon>Eukaryota</taxon>
        <taxon>Fungi</taxon>
        <taxon>Dikarya</taxon>
        <taxon>Ascomycota</taxon>
        <taxon>Pezizomycotina</taxon>
        <taxon>Sordariomycetes</taxon>
        <taxon>Hypocreomycetidae</taxon>
        <taxon>Hypocreales</taxon>
        <taxon>Clavicipitaceae</taxon>
        <taxon>Claviceps</taxon>
    </lineage>
</organism>
<accession>A0A9P7MDM1</accession>
<evidence type="ECO:0000256" key="2">
    <source>
        <dbReference type="SAM" id="Phobius"/>
    </source>
</evidence>